<feature type="compositionally biased region" description="Basic and acidic residues" evidence="1">
    <location>
        <begin position="71"/>
        <end position="81"/>
    </location>
</feature>
<proteinExistence type="predicted"/>
<feature type="compositionally biased region" description="Low complexity" evidence="1">
    <location>
        <begin position="477"/>
        <end position="490"/>
    </location>
</feature>
<reference evidence="2 3" key="1">
    <citation type="journal article" date="2019" name="Nat. Ecol. Evol.">
        <title>Megaphylogeny resolves global patterns of mushroom evolution.</title>
        <authorList>
            <person name="Varga T."/>
            <person name="Krizsan K."/>
            <person name="Foldi C."/>
            <person name="Dima B."/>
            <person name="Sanchez-Garcia M."/>
            <person name="Sanchez-Ramirez S."/>
            <person name="Szollosi G.J."/>
            <person name="Szarkandi J.G."/>
            <person name="Papp V."/>
            <person name="Albert L."/>
            <person name="Andreopoulos W."/>
            <person name="Angelini C."/>
            <person name="Antonin V."/>
            <person name="Barry K.W."/>
            <person name="Bougher N.L."/>
            <person name="Buchanan P."/>
            <person name="Buyck B."/>
            <person name="Bense V."/>
            <person name="Catcheside P."/>
            <person name="Chovatia M."/>
            <person name="Cooper J."/>
            <person name="Damon W."/>
            <person name="Desjardin D."/>
            <person name="Finy P."/>
            <person name="Geml J."/>
            <person name="Haridas S."/>
            <person name="Hughes K."/>
            <person name="Justo A."/>
            <person name="Karasinski D."/>
            <person name="Kautmanova I."/>
            <person name="Kiss B."/>
            <person name="Kocsube S."/>
            <person name="Kotiranta H."/>
            <person name="LaButti K.M."/>
            <person name="Lechner B.E."/>
            <person name="Liimatainen K."/>
            <person name="Lipzen A."/>
            <person name="Lukacs Z."/>
            <person name="Mihaltcheva S."/>
            <person name="Morgado L.N."/>
            <person name="Niskanen T."/>
            <person name="Noordeloos M.E."/>
            <person name="Ohm R.A."/>
            <person name="Ortiz-Santana B."/>
            <person name="Ovrebo C."/>
            <person name="Racz N."/>
            <person name="Riley R."/>
            <person name="Savchenko A."/>
            <person name="Shiryaev A."/>
            <person name="Soop K."/>
            <person name="Spirin V."/>
            <person name="Szebenyi C."/>
            <person name="Tomsovsky M."/>
            <person name="Tulloss R.E."/>
            <person name="Uehling J."/>
            <person name="Grigoriev I.V."/>
            <person name="Vagvolgyi C."/>
            <person name="Papp T."/>
            <person name="Martin F.M."/>
            <person name="Miettinen O."/>
            <person name="Hibbett D.S."/>
            <person name="Nagy L.G."/>
        </authorList>
    </citation>
    <scope>NUCLEOTIDE SEQUENCE [LARGE SCALE GENOMIC DNA]</scope>
    <source>
        <strain evidence="2 3">CBS 309.79</strain>
    </source>
</reference>
<feature type="compositionally biased region" description="Low complexity" evidence="1">
    <location>
        <begin position="600"/>
        <end position="611"/>
    </location>
</feature>
<sequence length="682" mass="73967">MSSINLQRRPHATTRARRSPTIRIHKQPLHIIHELSGDEDEAVPRFCIAENEEQALRAPSPAFTMMTRAGSEGKTKMERRQASIVPIGRSSLDEERTTLQVPRRSQEAESPDSFNITFSDKPFDFPRPPLPTPSSAKYSTPSFPSSPTSSSSSYSSSSSSDSEESDCQEPTKTAIEPLRIIKRRRSLSTAVSRAPLPHSPSSIIVASLSSDEEDHHHSESDSDDIGFYASEFNKILTLSSPLPPNFPRPESMYVPAGGISTQLDPAFAQAMKKVKRSSLAPIRHSRPAPAPPAVIISPCPSPRPPPRHSVPTDFELDEEWEGEIIELVEDAQSASSPYPASFVPEDVDEDSFYACYGDEEVESLSNFVLPGVERVAEDLVEELAVFGAPSPLSSGFPASPFPTSPFPTSPVSPISSDSLCVPKPDARLVEPISAHSCQAEFFEVPFTQPSSPSASTSASQVDEDGDVDEERERALRSRWSSSTLSSMHSTTHQKHHSHSSFLLSPFKGYFAGRSAKQSSPPSTPPSKIRSASPSKARSTSPSKTRSTSPVKMFTREKKAPAPLVFVSPTSLPLPSTPSPTRPARPYAYRIEGESPVSAWSFPSTPGSSGSPSRRKPRTSESSSRSETSFMSGYSGRTGARSAASFRSERSVGSDESVISCGSVMSEGGLRRKPIPVEMFLRA</sequence>
<evidence type="ECO:0000256" key="1">
    <source>
        <dbReference type="SAM" id="MobiDB-lite"/>
    </source>
</evidence>
<feature type="compositionally biased region" description="Low complexity" evidence="1">
    <location>
        <begin position="619"/>
        <end position="628"/>
    </location>
</feature>
<gene>
    <name evidence="2" type="ORF">BDV98DRAFT_575652</name>
</gene>
<feature type="region of interest" description="Disordered" evidence="1">
    <location>
        <begin position="512"/>
        <end position="656"/>
    </location>
</feature>
<feature type="compositionally biased region" description="Low complexity" evidence="1">
    <location>
        <begin position="138"/>
        <end position="160"/>
    </location>
</feature>
<feature type="region of interest" description="Disordered" evidence="1">
    <location>
        <begin position="446"/>
        <end position="499"/>
    </location>
</feature>
<dbReference type="EMBL" id="ML178855">
    <property type="protein sequence ID" value="TFK96792.1"/>
    <property type="molecule type" value="Genomic_DNA"/>
</dbReference>
<evidence type="ECO:0000313" key="3">
    <source>
        <dbReference type="Proteomes" id="UP000305067"/>
    </source>
</evidence>
<feature type="compositionally biased region" description="Low complexity" evidence="1">
    <location>
        <begin position="199"/>
        <end position="209"/>
    </location>
</feature>
<dbReference type="OrthoDB" id="2692698at2759"/>
<feature type="region of interest" description="Disordered" evidence="1">
    <location>
        <begin position="70"/>
        <end position="224"/>
    </location>
</feature>
<accession>A0A5C3Q4A6</accession>
<feature type="compositionally biased region" description="Pro residues" evidence="1">
    <location>
        <begin position="299"/>
        <end position="308"/>
    </location>
</feature>
<dbReference type="AlphaFoldDB" id="A0A5C3Q4A6"/>
<protein>
    <submittedName>
        <fullName evidence="2">Uncharacterized protein</fullName>
    </submittedName>
</protein>
<feature type="compositionally biased region" description="Low complexity" evidence="1">
    <location>
        <begin position="447"/>
        <end position="460"/>
    </location>
</feature>
<name>A0A5C3Q4A6_9AGAR</name>
<dbReference type="Proteomes" id="UP000305067">
    <property type="component" value="Unassembled WGS sequence"/>
</dbReference>
<feature type="region of interest" description="Disordered" evidence="1">
    <location>
        <begin position="282"/>
        <end position="312"/>
    </location>
</feature>
<keyword evidence="3" id="KW-1185">Reference proteome</keyword>
<evidence type="ECO:0000313" key="2">
    <source>
        <dbReference type="EMBL" id="TFK96792.1"/>
    </source>
</evidence>
<feature type="compositionally biased region" description="Low complexity" evidence="1">
    <location>
        <begin position="525"/>
        <end position="549"/>
    </location>
</feature>
<organism evidence="2 3">
    <name type="scientific">Pterulicium gracile</name>
    <dbReference type="NCBI Taxonomy" id="1884261"/>
    <lineage>
        <taxon>Eukaryota</taxon>
        <taxon>Fungi</taxon>
        <taxon>Dikarya</taxon>
        <taxon>Basidiomycota</taxon>
        <taxon>Agaricomycotina</taxon>
        <taxon>Agaricomycetes</taxon>
        <taxon>Agaricomycetidae</taxon>
        <taxon>Agaricales</taxon>
        <taxon>Pleurotineae</taxon>
        <taxon>Pterulaceae</taxon>
        <taxon>Pterulicium</taxon>
    </lineage>
</organism>